<dbReference type="InterPro" id="IPR010281">
    <property type="entry name" value="DUF885"/>
</dbReference>
<dbReference type="PANTHER" id="PTHR33361:SF15">
    <property type="entry name" value="DUF885 FAMILY LIPOPROTEIN"/>
    <property type="match status" value="1"/>
</dbReference>
<dbReference type="Pfam" id="PF05960">
    <property type="entry name" value="DUF885"/>
    <property type="match status" value="1"/>
</dbReference>
<keyword evidence="2" id="KW-1185">Reference proteome</keyword>
<dbReference type="EMBL" id="JAZGQK010000036">
    <property type="protein sequence ID" value="MEE6263355.1"/>
    <property type="molecule type" value="Genomic_DNA"/>
</dbReference>
<evidence type="ECO:0000313" key="2">
    <source>
        <dbReference type="Proteomes" id="UP001332243"/>
    </source>
</evidence>
<evidence type="ECO:0000313" key="1">
    <source>
        <dbReference type="EMBL" id="MEE6263355.1"/>
    </source>
</evidence>
<dbReference type="Proteomes" id="UP001332243">
    <property type="component" value="Unassembled WGS sequence"/>
</dbReference>
<proteinExistence type="predicted"/>
<gene>
    <name evidence="1" type="ORF">V1633_33245</name>
</gene>
<organism evidence="1 2">
    <name type="scientific">Plantactinospora sonchi</name>
    <dbReference type="NCBI Taxonomy" id="1544735"/>
    <lineage>
        <taxon>Bacteria</taxon>
        <taxon>Bacillati</taxon>
        <taxon>Actinomycetota</taxon>
        <taxon>Actinomycetes</taxon>
        <taxon>Micromonosporales</taxon>
        <taxon>Micromonosporaceae</taxon>
        <taxon>Plantactinospora</taxon>
    </lineage>
</organism>
<reference evidence="1 2" key="1">
    <citation type="submission" date="2024-01" db="EMBL/GenBank/DDBJ databases">
        <title>Genome insights into Plantactinospora sonchi sp. nov.</title>
        <authorList>
            <person name="Wang L."/>
        </authorList>
    </citation>
    <scope>NUCLEOTIDE SEQUENCE [LARGE SCALE GENOMIC DNA]</scope>
    <source>
        <strain evidence="1 2">NEAU-QY2</strain>
    </source>
</reference>
<comment type="caution">
    <text evidence="1">The sequence shown here is derived from an EMBL/GenBank/DDBJ whole genome shotgun (WGS) entry which is preliminary data.</text>
</comment>
<dbReference type="PANTHER" id="PTHR33361">
    <property type="entry name" value="GLR0591 PROTEIN"/>
    <property type="match status" value="1"/>
</dbReference>
<name>A0ABU7S3I5_9ACTN</name>
<sequence>MPPFVPLAERIVDALLATDPALASSVGEHGSDDQLPDWSADAVTGRVTMLRDAAHALSEVEAEELPTAERVDHAVLSALVDRGLFELTEVRSHEWNPIAHNPAHLLNELLTRPFAPADVRLTSLAGRLAAVPDALATARALLRDMPRIHAETAAGQYDGAAALLRDQLPALLDREPGLRGTVQPAAEVAARELAGFADWLRAGLHDDAGPGRDPRLGRRLWEARLWHTLDTELSAREVLERAWANLERVTGEIRAAAVELVGGPASDDAVRQALRLLADEHPDDASIVPLAKVTLDEATDFVADAELVSLVDDPCVIKEMPEHDRGVAVAYCDAPGPLETADVPTFYCIAPTPADWPADRIRSFYREYNNHMVRNLTVHEAMPGHFLQLAHARRYRGSSRVRALGHSGPFVEGWAVYAEQVMAERGFGGLAVRLQQLKMQLRMTINAILDQLVHCEGMTEADGLELMIGRGFQEEGEATGKWRRALLTSTQLSTYFVGYTQVAEVAARRPSGVPLREWHDAMLAHGSPPPRHLPALLGLDGADLDAW</sequence>
<dbReference type="RefSeq" id="WP_331218284.1">
    <property type="nucleotide sequence ID" value="NZ_JAZGQK010000036.1"/>
</dbReference>
<accession>A0ABU7S3I5</accession>
<protein>
    <submittedName>
        <fullName evidence="1">DUF885 domain-containing protein</fullName>
    </submittedName>
</protein>